<gene>
    <name evidence="20" type="ORF">N7456_008172</name>
</gene>
<feature type="transmembrane region" description="Helical" evidence="18">
    <location>
        <begin position="447"/>
        <end position="462"/>
    </location>
</feature>
<dbReference type="GO" id="GO:0006696">
    <property type="term" value="P:ergosterol biosynthetic process"/>
    <property type="evidence" value="ECO:0007669"/>
    <property type="project" value="TreeGrafter"/>
</dbReference>
<accession>A0A9W9FC83</accession>
<name>A0A9W9FC83_9EURO</name>
<keyword evidence="14 18" id="KW-0753">Steroid metabolism</keyword>
<evidence type="ECO:0000256" key="7">
    <source>
        <dbReference type="ARBA" id="ARBA00022955"/>
    </source>
</evidence>
<dbReference type="PANTHER" id="PTHR21257:SF31">
    <property type="entry name" value="DELTA(24(24(1)))-STEROL REDUCTASE ERG4"/>
    <property type="match status" value="1"/>
</dbReference>
<keyword evidence="12 18" id="KW-0472">Membrane</keyword>
<feature type="transmembrane region" description="Helical" evidence="18">
    <location>
        <begin position="191"/>
        <end position="211"/>
    </location>
</feature>
<feature type="region of interest" description="Disordered" evidence="19">
    <location>
        <begin position="1"/>
        <end position="33"/>
    </location>
</feature>
<sequence>MIETTELKSRKRTPNEQDTGITSHSTTQEEKNDFAHEHITGGWKPGMDPKVDYSGHFEFGGSLGCLGLMIGFPSLMYYMWIGATYYDGKLPLPENGQSLLDFAKHMGHLIFTGAFPHARAWRIYWTYFTFEAICYLLMPGFICYGKPLAHLGGKQLKYRCSAYTSFYLTILVMAVLHGTGLFPIYTFLDEFGPLMSVSILSGYLNSFITYIQAFARGNQHRVTGYPIYDFFMGAELNPRLFGILDFKMFYEVRIPWFILFGLSCAAATRQYERYGYVSGEVLFLVMAHYLYANACSKGEHLITTSWDMYQEKLGFMLTFWNMAGVPMSYCHCTLYLANHDPATYAWSKPALAAFFISYLFVYWVWDTANGQKNSFRMMERGTWVKRNTFPQLPWQEIHNAKTIVSENGDTILADGWYGLARKVHYSCDMFFAISWSLITGFESPFPWFYPVFFCIMITHRVWRDVNKCRYKYGAAWTQYEKQVPYLFIPYVI</sequence>
<feature type="compositionally biased region" description="Polar residues" evidence="19">
    <location>
        <begin position="16"/>
        <end position="26"/>
    </location>
</feature>
<evidence type="ECO:0000256" key="19">
    <source>
        <dbReference type="SAM" id="MobiDB-lite"/>
    </source>
</evidence>
<evidence type="ECO:0000256" key="9">
    <source>
        <dbReference type="ARBA" id="ARBA00023002"/>
    </source>
</evidence>
<proteinExistence type="inferred from homology"/>
<keyword evidence="3 18" id="KW-0444">Lipid biosynthesis</keyword>
<protein>
    <recommendedName>
        <fullName evidence="16 18">Delta(24(24(1)))-sterol reductase</fullName>
        <ecNumber evidence="16 18">1.3.1.71</ecNumber>
    </recommendedName>
    <alternativeName>
        <fullName evidence="18">C-24(28) sterol reductase</fullName>
    </alternativeName>
    <alternativeName>
        <fullName evidence="18">Sterol Delta(24(28))-reductase</fullName>
    </alternativeName>
</protein>
<keyword evidence="8 18" id="KW-1133">Transmembrane helix</keyword>
<evidence type="ECO:0000256" key="4">
    <source>
        <dbReference type="ARBA" id="ARBA00022692"/>
    </source>
</evidence>
<evidence type="ECO:0000313" key="20">
    <source>
        <dbReference type="EMBL" id="KAJ5097451.1"/>
    </source>
</evidence>
<evidence type="ECO:0000256" key="16">
    <source>
        <dbReference type="ARBA" id="ARBA00038892"/>
    </source>
</evidence>
<evidence type="ECO:0000256" key="3">
    <source>
        <dbReference type="ARBA" id="ARBA00022516"/>
    </source>
</evidence>
<evidence type="ECO:0000256" key="13">
    <source>
        <dbReference type="ARBA" id="ARBA00023166"/>
    </source>
</evidence>
<evidence type="ECO:0000256" key="5">
    <source>
        <dbReference type="ARBA" id="ARBA00022824"/>
    </source>
</evidence>
<evidence type="ECO:0000256" key="12">
    <source>
        <dbReference type="ARBA" id="ARBA00023136"/>
    </source>
</evidence>
<dbReference type="PROSITE" id="PS01017">
    <property type="entry name" value="STEROL_REDUCT_1"/>
    <property type="match status" value="1"/>
</dbReference>
<dbReference type="Gene3D" id="1.20.120.1630">
    <property type="match status" value="1"/>
</dbReference>
<keyword evidence="9 18" id="KW-0560">Oxidoreductase</keyword>
<feature type="transmembrane region" description="Helical" evidence="18">
    <location>
        <begin position="124"/>
        <end position="144"/>
    </location>
</feature>
<keyword evidence="6" id="KW-0521">NADP</keyword>
<dbReference type="EC" id="1.3.1.71" evidence="16 18"/>
<feature type="transmembrane region" description="Helical" evidence="18">
    <location>
        <begin position="313"/>
        <end position="337"/>
    </location>
</feature>
<dbReference type="GO" id="GO:0005789">
    <property type="term" value="C:endoplasmic reticulum membrane"/>
    <property type="evidence" value="ECO:0007669"/>
    <property type="project" value="UniProtKB-SubCell"/>
</dbReference>
<feature type="transmembrane region" description="Helical" evidence="18">
    <location>
        <begin position="349"/>
        <end position="368"/>
    </location>
</feature>
<comment type="similarity">
    <text evidence="2 18">Belongs to the ERG4/ERG24 family.</text>
</comment>
<dbReference type="AlphaFoldDB" id="A0A9W9FC83"/>
<dbReference type="InterPro" id="IPR001171">
    <property type="entry name" value="ERG24_DHCR-like"/>
</dbReference>
<dbReference type="PROSITE" id="PS01018">
    <property type="entry name" value="STEROL_REDUCT_2"/>
    <property type="match status" value="1"/>
</dbReference>
<comment type="pathway">
    <text evidence="15 18">Steroid metabolism; ergosterol biosynthesis.</text>
</comment>
<evidence type="ECO:0000256" key="14">
    <source>
        <dbReference type="ARBA" id="ARBA00023221"/>
    </source>
</evidence>
<feature type="transmembrane region" description="Helical" evidence="18">
    <location>
        <begin position="165"/>
        <end position="185"/>
    </location>
</feature>
<dbReference type="EMBL" id="JAPQKH010000005">
    <property type="protein sequence ID" value="KAJ5097451.1"/>
    <property type="molecule type" value="Genomic_DNA"/>
</dbReference>
<evidence type="ECO:0000256" key="18">
    <source>
        <dbReference type="RuleBase" id="RU369120"/>
    </source>
</evidence>
<comment type="subcellular location">
    <subcellularLocation>
        <location evidence="1">Endoplasmic reticulum membrane</location>
        <topology evidence="1">Multi-pass membrane protein</topology>
    </subcellularLocation>
</comment>
<feature type="transmembrane region" description="Helical" evidence="18">
    <location>
        <begin position="274"/>
        <end position="292"/>
    </location>
</feature>
<keyword evidence="13 18" id="KW-1207">Sterol metabolism</keyword>
<evidence type="ECO:0000256" key="2">
    <source>
        <dbReference type="ARBA" id="ARBA00005402"/>
    </source>
</evidence>
<organism evidence="20 21">
    <name type="scientific">Penicillium angulare</name>
    <dbReference type="NCBI Taxonomy" id="116970"/>
    <lineage>
        <taxon>Eukaryota</taxon>
        <taxon>Fungi</taxon>
        <taxon>Dikarya</taxon>
        <taxon>Ascomycota</taxon>
        <taxon>Pezizomycotina</taxon>
        <taxon>Eurotiomycetes</taxon>
        <taxon>Eurotiomycetidae</taxon>
        <taxon>Eurotiales</taxon>
        <taxon>Aspergillaceae</taxon>
        <taxon>Penicillium</taxon>
    </lineage>
</organism>
<dbReference type="OrthoDB" id="5326588at2759"/>
<evidence type="ECO:0000256" key="11">
    <source>
        <dbReference type="ARBA" id="ARBA00023098"/>
    </source>
</evidence>
<evidence type="ECO:0000256" key="15">
    <source>
        <dbReference type="ARBA" id="ARBA00029435"/>
    </source>
</evidence>
<evidence type="ECO:0000256" key="10">
    <source>
        <dbReference type="ARBA" id="ARBA00023011"/>
    </source>
</evidence>
<evidence type="ECO:0000256" key="6">
    <source>
        <dbReference type="ARBA" id="ARBA00022857"/>
    </source>
</evidence>
<dbReference type="PANTHER" id="PTHR21257">
    <property type="entry name" value="DELTA(14)-STEROL REDUCTASE"/>
    <property type="match status" value="1"/>
</dbReference>
<dbReference type="Proteomes" id="UP001149165">
    <property type="component" value="Unassembled WGS sequence"/>
</dbReference>
<dbReference type="Pfam" id="PF01222">
    <property type="entry name" value="ERG4_ERG24"/>
    <property type="match status" value="1"/>
</dbReference>
<dbReference type="FunFam" id="1.20.120.1630:FF:000003">
    <property type="entry name" value="C-24(28) sterol reductase"/>
    <property type="match status" value="1"/>
</dbReference>
<keyword evidence="11 18" id="KW-0443">Lipid metabolism</keyword>
<keyword evidence="4 18" id="KW-0812">Transmembrane</keyword>
<feature type="transmembrane region" description="Helical" evidence="18">
    <location>
        <begin position="59"/>
        <end position="80"/>
    </location>
</feature>
<evidence type="ECO:0000256" key="8">
    <source>
        <dbReference type="ARBA" id="ARBA00022989"/>
    </source>
</evidence>
<comment type="caution">
    <text evidence="20">The sequence shown here is derived from an EMBL/GenBank/DDBJ whole genome shotgun (WGS) entry which is preliminary data.</text>
</comment>
<evidence type="ECO:0000256" key="1">
    <source>
        <dbReference type="ARBA" id="ARBA00004477"/>
    </source>
</evidence>
<dbReference type="InterPro" id="IPR018083">
    <property type="entry name" value="Sterol_reductase_CS"/>
</dbReference>
<keyword evidence="7 18" id="KW-0752">Steroid biosynthesis</keyword>
<dbReference type="GO" id="GO:0000246">
    <property type="term" value="F:Delta24(24-1) sterol reductase activity"/>
    <property type="evidence" value="ECO:0007669"/>
    <property type="project" value="UniProtKB-EC"/>
</dbReference>
<comment type="catalytic activity">
    <reaction evidence="17">
        <text>ergosterol + NADP(+) = ergosta-5,7,22,24(28)-tetraen-3beta-ol + NADPH + H(+)</text>
        <dbReference type="Rhea" id="RHEA:18501"/>
        <dbReference type="ChEBI" id="CHEBI:15378"/>
        <dbReference type="ChEBI" id="CHEBI:16933"/>
        <dbReference type="ChEBI" id="CHEBI:18249"/>
        <dbReference type="ChEBI" id="CHEBI:57783"/>
        <dbReference type="ChEBI" id="CHEBI:58349"/>
        <dbReference type="EC" id="1.3.1.71"/>
    </reaction>
    <physiologicalReaction direction="right-to-left" evidence="17">
        <dbReference type="Rhea" id="RHEA:18503"/>
    </physiologicalReaction>
</comment>
<keyword evidence="10 18" id="KW-0756">Sterol biosynthesis</keyword>
<evidence type="ECO:0000313" key="21">
    <source>
        <dbReference type="Proteomes" id="UP001149165"/>
    </source>
</evidence>
<keyword evidence="21" id="KW-1185">Reference proteome</keyword>
<reference evidence="20" key="2">
    <citation type="journal article" date="2023" name="IMA Fungus">
        <title>Comparative genomic study of the Penicillium genus elucidates a diverse pangenome and 15 lateral gene transfer events.</title>
        <authorList>
            <person name="Petersen C."/>
            <person name="Sorensen T."/>
            <person name="Nielsen M.R."/>
            <person name="Sondergaard T.E."/>
            <person name="Sorensen J.L."/>
            <person name="Fitzpatrick D.A."/>
            <person name="Frisvad J.C."/>
            <person name="Nielsen K.L."/>
        </authorList>
    </citation>
    <scope>NUCLEOTIDE SEQUENCE</scope>
    <source>
        <strain evidence="20">IBT 30069</strain>
    </source>
</reference>
<keyword evidence="5" id="KW-0256">Endoplasmic reticulum</keyword>
<evidence type="ECO:0000256" key="17">
    <source>
        <dbReference type="ARBA" id="ARBA00048918"/>
    </source>
</evidence>
<reference evidence="20" key="1">
    <citation type="submission" date="2022-11" db="EMBL/GenBank/DDBJ databases">
        <authorList>
            <person name="Petersen C."/>
        </authorList>
    </citation>
    <scope>NUCLEOTIDE SEQUENCE</scope>
    <source>
        <strain evidence="20">IBT 30069</strain>
    </source>
</reference>